<dbReference type="AlphaFoldDB" id="A0A6J4RMT7"/>
<feature type="region of interest" description="Disordered" evidence="1">
    <location>
        <begin position="400"/>
        <end position="423"/>
    </location>
</feature>
<proteinExistence type="predicted"/>
<evidence type="ECO:0000256" key="1">
    <source>
        <dbReference type="SAM" id="MobiDB-lite"/>
    </source>
</evidence>
<evidence type="ECO:0000313" key="2">
    <source>
        <dbReference type="EMBL" id="CAA9470436.1"/>
    </source>
</evidence>
<feature type="compositionally biased region" description="Low complexity" evidence="1">
    <location>
        <begin position="246"/>
        <end position="269"/>
    </location>
</feature>
<feature type="compositionally biased region" description="Low complexity" evidence="1">
    <location>
        <begin position="368"/>
        <end position="379"/>
    </location>
</feature>
<feature type="region of interest" description="Disordered" evidence="1">
    <location>
        <begin position="205"/>
        <end position="383"/>
    </location>
</feature>
<feature type="compositionally biased region" description="Basic and acidic residues" evidence="1">
    <location>
        <begin position="218"/>
        <end position="229"/>
    </location>
</feature>
<feature type="region of interest" description="Disordered" evidence="1">
    <location>
        <begin position="458"/>
        <end position="600"/>
    </location>
</feature>
<accession>A0A6J4RMT7</accession>
<protein>
    <submittedName>
        <fullName evidence="2">Uncharacterized protein</fullName>
    </submittedName>
</protein>
<sequence>MASSFQAAVTPAGIRDGDPAALAALVERRANAVLAYCEAVCPPGVAERAAAEAFARFRAAVATAEDPRELDPETLLRGATRHAAASMTITPELPTGGLRGKLAAGRGTASETCALIPDLLAARADGLLGVADRERLSRHLERHAACRALAVAVDRAEVVYASPPPRTVPIGALTEIMLALAAAAPITAAPTADLEWTDVLLAEPEAEEQAPPPVAEPEGDRSAPARETDPPDPGADAHPPEPETRAQQSEAVAPESEAVAPEYEPAPAAAGPPAPPPENHQPEPEPPEPQLHHPAAEPPQPPLHQPAADRSEPGPYGPEAQQSAPYHPAPRQPAFEPRAETDPETRPAQAHQPGALGPSAYQPGPGAGTALSSTALASTPVEDHTAHTLVLPAAAVTGATAAPPRGVPLPRPPRRPLHRPSASGHHGVVYRYVLPGAAVAAALVAAMGVAGVFGSDDRAPPAAPPVSTSIPAAPPTGAPPVTPRTDVEAEERAAMAAQRRARRERAAAAARRRKPEVTQSTVPATPAQTVPPAAVTPEPDPEPAPAPARTTPRKPARTVEAQPPADSSSAPPGTPPPGTGTETTPPAPPGVFEGTPAPSP</sequence>
<reference evidence="2" key="1">
    <citation type="submission" date="2020-02" db="EMBL/GenBank/DDBJ databases">
        <authorList>
            <person name="Meier V. D."/>
        </authorList>
    </citation>
    <scope>NUCLEOTIDE SEQUENCE</scope>
    <source>
        <strain evidence="2">AVDCRST_MAG53</strain>
    </source>
</reference>
<gene>
    <name evidence="2" type="ORF">AVDCRST_MAG53-1240</name>
</gene>
<name>A0A6J4RMT7_9ACTN</name>
<dbReference type="EMBL" id="CADCVR010000001">
    <property type="protein sequence ID" value="CAA9470436.1"/>
    <property type="molecule type" value="Genomic_DNA"/>
</dbReference>
<feature type="compositionally biased region" description="Pro residues" evidence="1">
    <location>
        <begin position="270"/>
        <end position="279"/>
    </location>
</feature>
<feature type="compositionally biased region" description="Pro residues" evidence="1">
    <location>
        <begin position="472"/>
        <end position="482"/>
    </location>
</feature>
<feature type="compositionally biased region" description="Low complexity" evidence="1">
    <location>
        <begin position="521"/>
        <end position="537"/>
    </location>
</feature>
<organism evidence="2">
    <name type="scientific">uncultured Solirubrobacteraceae bacterium</name>
    <dbReference type="NCBI Taxonomy" id="1162706"/>
    <lineage>
        <taxon>Bacteria</taxon>
        <taxon>Bacillati</taxon>
        <taxon>Actinomycetota</taxon>
        <taxon>Thermoleophilia</taxon>
        <taxon>Solirubrobacterales</taxon>
        <taxon>Solirubrobacteraceae</taxon>
        <taxon>environmental samples</taxon>
    </lineage>
</organism>